<evidence type="ECO:0000256" key="1">
    <source>
        <dbReference type="ARBA" id="ARBA00022988"/>
    </source>
</evidence>
<evidence type="ECO:0000313" key="3">
    <source>
        <dbReference type="EMBL" id="PWV69837.1"/>
    </source>
</evidence>
<protein>
    <submittedName>
        <fullName evidence="3">Urease accessory protein</fullName>
    </submittedName>
</protein>
<reference evidence="3 4" key="1">
    <citation type="submission" date="2018-05" db="EMBL/GenBank/DDBJ databases">
        <title>Genomic Encyclopedia of Type Strains, Phase IV (KMG-IV): sequencing the most valuable type-strain genomes for metagenomic binning, comparative biology and taxonomic classification.</title>
        <authorList>
            <person name="Goeker M."/>
        </authorList>
    </citation>
    <scope>NUCLEOTIDE SEQUENCE [LARGE SCALE GENOMIC DNA]</scope>
    <source>
        <strain evidence="3 4">DSM 44717</strain>
    </source>
</reference>
<comment type="caution">
    <text evidence="3">The sequence shown here is derived from an EMBL/GenBank/DDBJ whole genome shotgun (WGS) entry which is preliminary data.</text>
</comment>
<sequence length="218" mass="22849">MTGLVGLLLADGRLPTGGHAHSAGLEPALRAGLAPELIPRYLEARLHTVGRVEAATAVLARRVAAGSSAVTLDEIEIAYAARTSSAALRAASAQLGRGTARLAGRLWPEDPAIRALTELRAPCRPVAFGVVAAVAGLDACQTARTVLYDDLQTAACAAPKLLPVDPVEPVLDLAETVDRLAGLDLAVTDPADLPAYTAPLIEQWSLEHANRQRRIFYA</sequence>
<keyword evidence="1" id="KW-0996">Nickel insertion</keyword>
<dbReference type="PANTHER" id="PTHR33620">
    <property type="entry name" value="UREASE ACCESSORY PROTEIN F"/>
    <property type="match status" value="1"/>
</dbReference>
<keyword evidence="4" id="KW-1185">Reference proteome</keyword>
<evidence type="ECO:0000313" key="4">
    <source>
        <dbReference type="Proteomes" id="UP000246410"/>
    </source>
</evidence>
<name>A0A317N598_9NOCA</name>
<gene>
    <name evidence="3" type="ORF">DFR69_11564</name>
</gene>
<dbReference type="RefSeq" id="WP_244198524.1">
    <property type="nucleotide sequence ID" value="NZ_QGTL01000015.1"/>
</dbReference>
<dbReference type="EMBL" id="QGTL01000015">
    <property type="protein sequence ID" value="PWV69837.1"/>
    <property type="molecule type" value="Genomic_DNA"/>
</dbReference>
<accession>A0A317N598</accession>
<evidence type="ECO:0000256" key="2">
    <source>
        <dbReference type="ARBA" id="ARBA00023186"/>
    </source>
</evidence>
<dbReference type="InterPro" id="IPR038277">
    <property type="entry name" value="UreF_sf"/>
</dbReference>
<dbReference type="PANTHER" id="PTHR33620:SF1">
    <property type="entry name" value="UREASE ACCESSORY PROTEIN F"/>
    <property type="match status" value="1"/>
</dbReference>
<dbReference type="GO" id="GO:0016151">
    <property type="term" value="F:nickel cation binding"/>
    <property type="evidence" value="ECO:0007669"/>
    <property type="project" value="InterPro"/>
</dbReference>
<dbReference type="Proteomes" id="UP000246410">
    <property type="component" value="Unassembled WGS sequence"/>
</dbReference>
<keyword evidence="2" id="KW-0143">Chaperone</keyword>
<dbReference type="InterPro" id="IPR002639">
    <property type="entry name" value="UreF"/>
</dbReference>
<dbReference type="Gene3D" id="1.10.4190.10">
    <property type="entry name" value="Urease accessory protein UreF"/>
    <property type="match status" value="1"/>
</dbReference>
<dbReference type="AlphaFoldDB" id="A0A317N598"/>
<organism evidence="3 4">
    <name type="scientific">Nocardia neocaledoniensis</name>
    <dbReference type="NCBI Taxonomy" id="236511"/>
    <lineage>
        <taxon>Bacteria</taxon>
        <taxon>Bacillati</taxon>
        <taxon>Actinomycetota</taxon>
        <taxon>Actinomycetes</taxon>
        <taxon>Mycobacteriales</taxon>
        <taxon>Nocardiaceae</taxon>
        <taxon>Nocardia</taxon>
    </lineage>
</organism>
<dbReference type="Pfam" id="PF01730">
    <property type="entry name" value="UreF"/>
    <property type="match status" value="1"/>
</dbReference>
<proteinExistence type="predicted"/>